<proteinExistence type="predicted"/>
<protein>
    <submittedName>
        <fullName evidence="1">Uncharacterized protein</fullName>
    </submittedName>
</protein>
<organism evidence="1 2">
    <name type="scientific">Candidatus Defluviibacterium haderslevense</name>
    <dbReference type="NCBI Taxonomy" id="2981993"/>
    <lineage>
        <taxon>Bacteria</taxon>
        <taxon>Pseudomonadati</taxon>
        <taxon>Bacteroidota</taxon>
        <taxon>Saprospiria</taxon>
        <taxon>Saprospirales</taxon>
        <taxon>Saprospiraceae</taxon>
        <taxon>Candidatus Defluviibacterium</taxon>
    </lineage>
</organism>
<reference evidence="1 2" key="1">
    <citation type="submission" date="2020-10" db="EMBL/GenBank/DDBJ databases">
        <title>Connecting structure to function with the recovery of over 1000 high-quality activated sludge metagenome-assembled genomes encoding full-length rRNA genes using long-read sequencing.</title>
        <authorList>
            <person name="Singleton C.M."/>
            <person name="Petriglieri F."/>
            <person name="Kristensen J.M."/>
            <person name="Kirkegaard R.H."/>
            <person name="Michaelsen T.Y."/>
            <person name="Andersen M.H."/>
            <person name="Karst S.M."/>
            <person name="Dueholm M.S."/>
            <person name="Nielsen P.H."/>
            <person name="Albertsen M."/>
        </authorList>
    </citation>
    <scope>NUCLEOTIDE SEQUENCE [LARGE SCALE GENOMIC DNA]</scope>
    <source>
        <strain evidence="1">Ribe_18-Q3-R11-54_BAT3C.373</strain>
    </source>
</reference>
<evidence type="ECO:0000313" key="2">
    <source>
        <dbReference type="Proteomes" id="UP000808349"/>
    </source>
</evidence>
<dbReference type="Proteomes" id="UP000808349">
    <property type="component" value="Unassembled WGS sequence"/>
</dbReference>
<dbReference type="EMBL" id="JADKFW010000004">
    <property type="protein sequence ID" value="MBK9717276.1"/>
    <property type="molecule type" value="Genomic_DNA"/>
</dbReference>
<accession>A0A9D7S9B3</accession>
<name>A0A9D7S9B3_9BACT</name>
<gene>
    <name evidence="1" type="ORF">IPO85_07160</name>
</gene>
<dbReference type="AlphaFoldDB" id="A0A9D7S9B3"/>
<evidence type="ECO:0000313" key="1">
    <source>
        <dbReference type="EMBL" id="MBK9717276.1"/>
    </source>
</evidence>
<comment type="caution">
    <text evidence="1">The sequence shown here is derived from an EMBL/GenBank/DDBJ whole genome shotgun (WGS) entry which is preliminary data.</text>
</comment>
<sequence length="109" mass="12096">MGYADHLVTDTLFGRTILNFNNASLNITKTTIGVLSYLHYTNASISDSSGKLLFYTNGISAFNRNHQIMPNGKYICPGEVAEWNFDVGLGIEQAAMILPWRIILLNILS</sequence>